<dbReference type="PANTHER" id="PTHR43310:SF1">
    <property type="entry name" value="SULFATE TRANSPORTER YBAR-RELATED"/>
    <property type="match status" value="1"/>
</dbReference>
<sequence length="152" mass="17135">MAIAVGVGVVLSALVFAWDAGTKLSLQSQISEDGNIIYYTVQGPLYFGSVKPFMDLFPTIIDEETHPKEVVVLLENMEVYDWSGMMALKKLHERFDGYGCTVKFEKLTPSSHSLLVKSKDMFEEINIFMVENVDVQNDPLIEHSKIKSDAHF</sequence>
<dbReference type="PANTHER" id="PTHR43310">
    <property type="entry name" value="SULFATE TRANSPORTER YBAR-RELATED"/>
    <property type="match status" value="1"/>
</dbReference>
<evidence type="ECO:0000256" key="1">
    <source>
        <dbReference type="SAM" id="SignalP"/>
    </source>
</evidence>
<dbReference type="PROSITE" id="PS50801">
    <property type="entry name" value="STAS"/>
    <property type="match status" value="1"/>
</dbReference>
<evidence type="ECO:0000259" key="2">
    <source>
        <dbReference type="PROSITE" id="PS50801"/>
    </source>
</evidence>
<dbReference type="SUPFAM" id="SSF52091">
    <property type="entry name" value="SpoIIaa-like"/>
    <property type="match status" value="1"/>
</dbReference>
<feature type="signal peptide" evidence="1">
    <location>
        <begin position="1"/>
        <end position="17"/>
    </location>
</feature>
<feature type="domain" description="STAS" evidence="2">
    <location>
        <begin position="26"/>
        <end position="115"/>
    </location>
</feature>
<proteinExistence type="predicted"/>
<organism evidence="3">
    <name type="scientific">Eucampia antarctica</name>
    <dbReference type="NCBI Taxonomy" id="49252"/>
    <lineage>
        <taxon>Eukaryota</taxon>
        <taxon>Sar</taxon>
        <taxon>Stramenopiles</taxon>
        <taxon>Ochrophyta</taxon>
        <taxon>Bacillariophyta</taxon>
        <taxon>Mediophyceae</taxon>
        <taxon>Biddulphiophycidae</taxon>
        <taxon>Hemiaulales</taxon>
        <taxon>Hemiaulaceae</taxon>
        <taxon>Eucampia</taxon>
    </lineage>
</organism>
<dbReference type="InterPro" id="IPR052706">
    <property type="entry name" value="Membrane-Transporter-like"/>
</dbReference>
<feature type="chain" id="PRO_5030850940" description="STAS domain-containing protein" evidence="1">
    <location>
        <begin position="18"/>
        <end position="152"/>
    </location>
</feature>
<name>A0A7S2W1I0_9STRA</name>
<reference evidence="3" key="1">
    <citation type="submission" date="2021-01" db="EMBL/GenBank/DDBJ databases">
        <authorList>
            <person name="Corre E."/>
            <person name="Pelletier E."/>
            <person name="Niang G."/>
            <person name="Scheremetjew M."/>
            <person name="Finn R."/>
            <person name="Kale V."/>
            <person name="Holt S."/>
            <person name="Cochrane G."/>
            <person name="Meng A."/>
            <person name="Brown T."/>
            <person name="Cohen L."/>
        </authorList>
    </citation>
    <scope>NUCLEOTIDE SEQUENCE</scope>
    <source>
        <strain evidence="3">CCMP1452</strain>
    </source>
</reference>
<dbReference type="Pfam" id="PF01740">
    <property type="entry name" value="STAS"/>
    <property type="match status" value="1"/>
</dbReference>
<dbReference type="InterPro" id="IPR036513">
    <property type="entry name" value="STAS_dom_sf"/>
</dbReference>
<accession>A0A7S2W1I0</accession>
<gene>
    <name evidence="3" type="ORF">EANT1437_LOCUS4200</name>
</gene>
<dbReference type="InterPro" id="IPR002645">
    <property type="entry name" value="STAS_dom"/>
</dbReference>
<dbReference type="EMBL" id="HBHI01008147">
    <property type="protein sequence ID" value="CAD9661352.1"/>
    <property type="molecule type" value="Transcribed_RNA"/>
</dbReference>
<keyword evidence="1" id="KW-0732">Signal</keyword>
<dbReference type="CDD" id="cd07042">
    <property type="entry name" value="STAS_SulP_like_sulfate_transporter"/>
    <property type="match status" value="1"/>
</dbReference>
<dbReference type="AlphaFoldDB" id="A0A7S2W1I0"/>
<evidence type="ECO:0000313" key="3">
    <source>
        <dbReference type="EMBL" id="CAD9661352.1"/>
    </source>
</evidence>
<dbReference type="Gene3D" id="3.30.750.24">
    <property type="entry name" value="STAS domain"/>
    <property type="match status" value="1"/>
</dbReference>
<protein>
    <recommendedName>
        <fullName evidence="2">STAS domain-containing protein</fullName>
    </recommendedName>
</protein>